<comment type="caution">
    <text evidence="5">The sequence shown here is derived from an EMBL/GenBank/DDBJ whole genome shotgun (WGS) entry which is preliminary data.</text>
</comment>
<feature type="compositionally biased region" description="Acidic residues" evidence="3">
    <location>
        <begin position="571"/>
        <end position="582"/>
    </location>
</feature>
<feature type="region of interest" description="Disordered" evidence="3">
    <location>
        <begin position="562"/>
        <end position="592"/>
    </location>
</feature>
<keyword evidence="1" id="KW-0880">Kelch repeat</keyword>
<dbReference type="Pfam" id="PF00651">
    <property type="entry name" value="BTB"/>
    <property type="match status" value="1"/>
</dbReference>
<dbReference type="Proteomes" id="UP000242180">
    <property type="component" value="Unassembled WGS sequence"/>
</dbReference>
<dbReference type="CDD" id="cd14733">
    <property type="entry name" value="BACK"/>
    <property type="match status" value="1"/>
</dbReference>
<dbReference type="PANTHER" id="PTHR46093">
    <property type="entry name" value="ACYL-COA-BINDING DOMAIN-CONTAINING PROTEIN 5"/>
    <property type="match status" value="1"/>
</dbReference>
<evidence type="ECO:0000256" key="3">
    <source>
        <dbReference type="SAM" id="MobiDB-lite"/>
    </source>
</evidence>
<evidence type="ECO:0000256" key="2">
    <source>
        <dbReference type="ARBA" id="ARBA00022737"/>
    </source>
</evidence>
<keyword evidence="2" id="KW-0677">Repeat</keyword>
<dbReference type="InterPro" id="IPR011333">
    <property type="entry name" value="SKP1/BTB/POZ_sf"/>
</dbReference>
<dbReference type="InterPro" id="IPR000210">
    <property type="entry name" value="BTB/POZ_dom"/>
</dbReference>
<dbReference type="PANTHER" id="PTHR46093:SF3">
    <property type="entry name" value="ACYL-COA-BINDING DOMAIN-CONTAINING PROTEIN 4"/>
    <property type="match status" value="1"/>
</dbReference>
<dbReference type="SUPFAM" id="SSF54695">
    <property type="entry name" value="POZ domain"/>
    <property type="match status" value="1"/>
</dbReference>
<dbReference type="InParanoid" id="A0A1X2H423"/>
<dbReference type="OrthoDB" id="432528at2759"/>
<evidence type="ECO:0000259" key="4">
    <source>
        <dbReference type="PROSITE" id="PS50097"/>
    </source>
</evidence>
<evidence type="ECO:0000256" key="1">
    <source>
        <dbReference type="ARBA" id="ARBA00022441"/>
    </source>
</evidence>
<dbReference type="InterPro" id="IPR015915">
    <property type="entry name" value="Kelch-typ_b-propeller"/>
</dbReference>
<evidence type="ECO:0000313" key="6">
    <source>
        <dbReference type="Proteomes" id="UP000242180"/>
    </source>
</evidence>
<feature type="region of interest" description="Disordered" evidence="3">
    <location>
        <begin position="1"/>
        <end position="30"/>
    </location>
</feature>
<dbReference type="SMART" id="SM00225">
    <property type="entry name" value="BTB"/>
    <property type="match status" value="1"/>
</dbReference>
<keyword evidence="6" id="KW-1185">Reference proteome</keyword>
<dbReference type="AlphaFoldDB" id="A0A1X2H423"/>
<proteinExistence type="predicted"/>
<gene>
    <name evidence="5" type="ORF">BCR43DRAFT_497838</name>
</gene>
<dbReference type="STRING" id="13706.A0A1X2H423"/>
<reference evidence="5 6" key="1">
    <citation type="submission" date="2016-07" db="EMBL/GenBank/DDBJ databases">
        <title>Pervasive Adenine N6-methylation of Active Genes in Fungi.</title>
        <authorList>
            <consortium name="DOE Joint Genome Institute"/>
            <person name="Mondo S.J."/>
            <person name="Dannebaum R.O."/>
            <person name="Kuo R.C."/>
            <person name="Labutti K."/>
            <person name="Haridas S."/>
            <person name="Kuo A."/>
            <person name="Salamov A."/>
            <person name="Ahrendt S.R."/>
            <person name="Lipzen A."/>
            <person name="Sullivan W."/>
            <person name="Andreopoulos W.B."/>
            <person name="Clum A."/>
            <person name="Lindquist E."/>
            <person name="Daum C."/>
            <person name="Ramamoorthy G.K."/>
            <person name="Gryganskyi A."/>
            <person name="Culley D."/>
            <person name="Magnuson J.K."/>
            <person name="James T.Y."/>
            <person name="O'Malley M.A."/>
            <person name="Stajich J.E."/>
            <person name="Spatafora J.W."/>
            <person name="Visel A."/>
            <person name="Grigoriev I.V."/>
        </authorList>
    </citation>
    <scope>NUCLEOTIDE SEQUENCE [LARGE SCALE GENOMIC DNA]</scope>
    <source>
        <strain evidence="5 6">NRRL 2496</strain>
    </source>
</reference>
<protein>
    <recommendedName>
        <fullName evidence="4">BTB domain-containing protein</fullName>
    </recommendedName>
</protein>
<dbReference type="Gene3D" id="2.120.10.80">
    <property type="entry name" value="Kelch-type beta propeller"/>
    <property type="match status" value="2"/>
</dbReference>
<feature type="compositionally biased region" description="Polar residues" evidence="3">
    <location>
        <begin position="1"/>
        <end position="26"/>
    </location>
</feature>
<dbReference type="Pfam" id="PF24681">
    <property type="entry name" value="Kelch_KLHDC2_KLHL20_DRC7"/>
    <property type="match status" value="1"/>
</dbReference>
<accession>A0A1X2H423</accession>
<dbReference type="SUPFAM" id="SSF117281">
    <property type="entry name" value="Kelch motif"/>
    <property type="match status" value="1"/>
</dbReference>
<dbReference type="EMBL" id="MCGN01000010">
    <property type="protein sequence ID" value="ORY92128.1"/>
    <property type="molecule type" value="Genomic_DNA"/>
</dbReference>
<evidence type="ECO:0000313" key="5">
    <source>
        <dbReference type="EMBL" id="ORY92128.1"/>
    </source>
</evidence>
<dbReference type="OMA" id="PHFRCSS"/>
<organism evidence="5 6">
    <name type="scientific">Syncephalastrum racemosum</name>
    <name type="common">Filamentous fungus</name>
    <dbReference type="NCBI Taxonomy" id="13706"/>
    <lineage>
        <taxon>Eukaryota</taxon>
        <taxon>Fungi</taxon>
        <taxon>Fungi incertae sedis</taxon>
        <taxon>Mucoromycota</taxon>
        <taxon>Mucoromycotina</taxon>
        <taxon>Mucoromycetes</taxon>
        <taxon>Mucorales</taxon>
        <taxon>Syncephalastraceae</taxon>
        <taxon>Syncephalastrum</taxon>
    </lineage>
</organism>
<dbReference type="Gene3D" id="3.30.710.10">
    <property type="entry name" value="Potassium Channel Kv1.1, Chain A"/>
    <property type="match status" value="1"/>
</dbReference>
<name>A0A1X2H423_SYNRA</name>
<feature type="domain" description="BTB" evidence="4">
    <location>
        <begin position="392"/>
        <end position="462"/>
    </location>
</feature>
<sequence length="592" mass="66109">MSSSAPGTPQSGHSPTRELTPSSSTKLAIPVKPFARPEKTTGEALGSLVGASLTVVGDSIYVFGGFDQYTDEVFNTLYKLQPCDNFKHPNNGISELTTQAYKWTRVLYTKGHPPVKRTDHTATLWDKNKLVIYGGSGEDDNNILEDVVVLDLQTLTWYHPETWGVHPQGGRVRHSATIHNDRLYIAGGRSAPEEGTFADTLLILDLNTWEWLPPVPFVQRTQHISFMYNKRLYLFGGFEEDMRRSNHLAFIDTDRHSITQLEIDSPSAPALTGQRFAQICGDQLVVAVTSADEDDVPGNMTATTGIWTLDLPSMQWQYRDIGATYDGCIWQCFAMAEHDTKFFLCGATSQEPADHYAMVLHVDLKEYGIVPVPPPQLGTDLVGLLIQQSQSADFTIASRTEPGAGQLRAHRLVLLARWPHFAHLLASGMAESLSDTLTLPEPFPVLEAFVRFLYTDILDDTVSLSLTADLLVMANMYLLPRLLALCVRRLHSEMDIDTVSKIYHCAGLAGQRGLQQTALHFIFEHFGAVARTDTFRSLPRECLNELWDELPDNATLVYCNGNSDHQRPMYEDSDEDDDEDDDMQRPDSPMEA</sequence>
<dbReference type="PROSITE" id="PS50097">
    <property type="entry name" value="BTB"/>
    <property type="match status" value="1"/>
</dbReference>